<dbReference type="PRINTS" id="PR00371">
    <property type="entry name" value="FPNCR"/>
</dbReference>
<dbReference type="Pfam" id="PF00111">
    <property type="entry name" value="Fer2"/>
    <property type="match status" value="1"/>
</dbReference>
<dbReference type="InterPro" id="IPR008333">
    <property type="entry name" value="Cbr1-like_FAD-bd_dom"/>
</dbReference>
<dbReference type="CDD" id="cd06187">
    <property type="entry name" value="O2ase_reductase_like"/>
    <property type="match status" value="1"/>
</dbReference>
<dbReference type="SUPFAM" id="SSF63380">
    <property type="entry name" value="Riboflavin synthase domain-like"/>
    <property type="match status" value="1"/>
</dbReference>
<evidence type="ECO:0000313" key="6">
    <source>
        <dbReference type="Proteomes" id="UP000193925"/>
    </source>
</evidence>
<dbReference type="InterPro" id="IPR017927">
    <property type="entry name" value="FAD-bd_FR_type"/>
</dbReference>
<dbReference type="GO" id="GO:0016491">
    <property type="term" value="F:oxidoreductase activity"/>
    <property type="evidence" value="ECO:0007669"/>
    <property type="project" value="InterPro"/>
</dbReference>
<dbReference type="PROSITE" id="PS51384">
    <property type="entry name" value="FAD_FR"/>
    <property type="match status" value="1"/>
</dbReference>
<dbReference type="PROSITE" id="PS51085">
    <property type="entry name" value="2FE2S_FER_2"/>
    <property type="match status" value="1"/>
</dbReference>
<organism evidence="4">
    <name type="scientific">Acidithiobacillus ferrivorans</name>
    <dbReference type="NCBI Taxonomy" id="160808"/>
    <lineage>
        <taxon>Bacteria</taxon>
        <taxon>Pseudomonadati</taxon>
        <taxon>Pseudomonadota</taxon>
        <taxon>Acidithiobacillia</taxon>
        <taxon>Acidithiobacillales</taxon>
        <taxon>Acidithiobacillaceae</taxon>
        <taxon>Acidithiobacillus</taxon>
    </lineage>
</organism>
<feature type="domain" description="2Fe-2S ferredoxin-type" evidence="2">
    <location>
        <begin position="3"/>
        <end position="95"/>
    </location>
</feature>
<dbReference type="Gene3D" id="3.10.20.30">
    <property type="match status" value="1"/>
</dbReference>
<dbReference type="RefSeq" id="WP_035190285.1">
    <property type="nucleotide sequence ID" value="NZ_CCCS020000001.1"/>
</dbReference>
<sequence length="327" mass="36201">MEYEICLEPSGIRFMADAGQNIVEAAKQHGIPIKHGCASGSCGDCKGTILSGDSEQGPFMPLLLLPTERAAGMAILCKLYPRSDLRLRAEVVQEDTWGAQIIQLTPLAWNVLELRLQPERPYPYRTGQYARIAIPGHPDQWRSYSMATPPDATGTLVFHIRELPGGVFSQWLFHEAQNGDQLTLGSAQGEFSLHSDNDRDMLCIAAGTGLAPIEAIIQESIALGRNRPIHLFYGARKQTDFYHLEELARWSQQYPHITITSTLSDMQDTSWTGAHRLLPTVAASGHWKDHEVYLCGGPGMIEAAIDLLLSHEVQHDHIHFDAFAPNG</sequence>
<dbReference type="Proteomes" id="UP000193925">
    <property type="component" value="Chromosome AFERRI"/>
</dbReference>
<evidence type="ECO:0000259" key="3">
    <source>
        <dbReference type="PROSITE" id="PS51384"/>
    </source>
</evidence>
<dbReference type="EMBL" id="LT841305">
    <property type="protein sequence ID" value="SMH65120.1"/>
    <property type="molecule type" value="Genomic_DNA"/>
</dbReference>
<dbReference type="Pfam" id="PF00970">
    <property type="entry name" value="FAD_binding_6"/>
    <property type="match status" value="1"/>
</dbReference>
<reference evidence="4" key="1">
    <citation type="submission" date="2014-03" db="EMBL/GenBank/DDBJ databases">
        <authorList>
            <person name="Genoscope - CEA"/>
        </authorList>
    </citation>
    <scope>NUCLEOTIDE SEQUENCE [LARGE SCALE GENOMIC DNA]</scope>
    <source>
        <strain evidence="4">CF27</strain>
    </source>
</reference>
<evidence type="ECO:0000313" key="4">
    <source>
        <dbReference type="EMBL" id="CDQ12337.1"/>
    </source>
</evidence>
<evidence type="ECO:0000313" key="5">
    <source>
        <dbReference type="EMBL" id="SMH65120.1"/>
    </source>
</evidence>
<dbReference type="CDD" id="cd00207">
    <property type="entry name" value="fer2"/>
    <property type="match status" value="1"/>
</dbReference>
<dbReference type="SUPFAM" id="SSF54292">
    <property type="entry name" value="2Fe-2S ferredoxin-like"/>
    <property type="match status" value="1"/>
</dbReference>
<name>A0A060UUM8_9PROT</name>
<protein>
    <submittedName>
        <fullName evidence="4">Oxidoreductase FAD/NAD(P)-binding domain protein</fullName>
    </submittedName>
</protein>
<accession>A0A060UUM8</accession>
<dbReference type="PANTHER" id="PTHR47354">
    <property type="entry name" value="NADH OXIDOREDUCTASE HCR"/>
    <property type="match status" value="1"/>
</dbReference>
<dbReference type="InterPro" id="IPR001709">
    <property type="entry name" value="Flavoprot_Pyr_Nucl_cyt_Rdtase"/>
</dbReference>
<dbReference type="SUPFAM" id="SSF52343">
    <property type="entry name" value="Ferredoxin reductase-like, C-terminal NADP-linked domain"/>
    <property type="match status" value="1"/>
</dbReference>
<dbReference type="InterPro" id="IPR017938">
    <property type="entry name" value="Riboflavin_synthase-like_b-brl"/>
</dbReference>
<feature type="domain" description="FAD-binding FR-type" evidence="3">
    <location>
        <begin position="94"/>
        <end position="194"/>
    </location>
</feature>
<dbReference type="InterPro" id="IPR001433">
    <property type="entry name" value="OxRdtase_FAD/NAD-bd"/>
</dbReference>
<proteinExistence type="predicted"/>
<gene>
    <name evidence="4" type="ORF">AFERRI_10160</name>
    <name evidence="5" type="ORF">AFERRI_11155</name>
</gene>
<keyword evidence="6" id="KW-1185">Reference proteome</keyword>
<dbReference type="InterPro" id="IPR001041">
    <property type="entry name" value="2Fe-2S_ferredoxin-type"/>
</dbReference>
<dbReference type="InterPro" id="IPR050415">
    <property type="entry name" value="MRET"/>
</dbReference>
<dbReference type="GO" id="GO:0051536">
    <property type="term" value="F:iron-sulfur cluster binding"/>
    <property type="evidence" value="ECO:0007669"/>
    <property type="project" value="InterPro"/>
</dbReference>
<dbReference type="InterPro" id="IPR039261">
    <property type="entry name" value="FNR_nucleotide-bd"/>
</dbReference>
<dbReference type="Gene3D" id="3.40.50.80">
    <property type="entry name" value="Nucleotide-binding domain of ferredoxin-NADP reductase (FNR) module"/>
    <property type="match status" value="1"/>
</dbReference>
<evidence type="ECO:0000256" key="1">
    <source>
        <dbReference type="ARBA" id="ARBA00034078"/>
    </source>
</evidence>
<dbReference type="EMBL" id="CCCS020000001">
    <property type="protein sequence ID" value="CDQ12337.1"/>
    <property type="molecule type" value="Genomic_DNA"/>
</dbReference>
<dbReference type="AlphaFoldDB" id="A0A060UUM8"/>
<dbReference type="InterPro" id="IPR012675">
    <property type="entry name" value="Beta-grasp_dom_sf"/>
</dbReference>
<dbReference type="Gene3D" id="2.40.30.10">
    <property type="entry name" value="Translation factors"/>
    <property type="match status" value="1"/>
</dbReference>
<dbReference type="Pfam" id="PF00175">
    <property type="entry name" value="NAD_binding_1"/>
    <property type="match status" value="1"/>
</dbReference>
<reference evidence="5 6" key="3">
    <citation type="submission" date="2017-03" db="EMBL/GenBank/DDBJ databases">
        <authorList>
            <person name="Regsiter A."/>
            <person name="William W."/>
        </authorList>
    </citation>
    <scope>NUCLEOTIDE SEQUENCE [LARGE SCALE GENOMIC DNA]</scope>
    <source>
        <strain evidence="5">PRJEB5721</strain>
    </source>
</reference>
<dbReference type="InterPro" id="IPR036010">
    <property type="entry name" value="2Fe-2S_ferredoxin-like_sf"/>
</dbReference>
<dbReference type="PRINTS" id="PR00410">
    <property type="entry name" value="PHEHYDRXLASE"/>
</dbReference>
<comment type="cofactor">
    <cofactor evidence="1">
        <name>[2Fe-2S] cluster</name>
        <dbReference type="ChEBI" id="CHEBI:190135"/>
    </cofactor>
</comment>
<dbReference type="PANTHER" id="PTHR47354:SF5">
    <property type="entry name" value="PROTEIN RFBI"/>
    <property type="match status" value="1"/>
</dbReference>
<reference evidence="4" key="2">
    <citation type="submission" date="2014-07" db="EMBL/GenBank/DDBJ databases">
        <title>Initial genome analysis of the psychrotolerant acidophile Acidithiobacillus ferrivorans CF27: insights into iron and sulfur oxidation pathways and into biofilm formation.</title>
        <authorList>
            <person name="Talla E."/>
            <person name="Hedrich S."/>
            <person name="Mangenot S."/>
            <person name="Ji B."/>
            <person name="Johnson D.B."/>
            <person name="Barbe V."/>
            <person name="Bonnefoy V."/>
        </authorList>
    </citation>
    <scope>NUCLEOTIDE SEQUENCE [LARGE SCALE GENOMIC DNA]</scope>
    <source>
        <strain evidence="4">CF27</strain>
    </source>
</reference>
<evidence type="ECO:0000259" key="2">
    <source>
        <dbReference type="PROSITE" id="PS51085"/>
    </source>
</evidence>